<dbReference type="PANTHER" id="PTHR12153:SF15">
    <property type="entry name" value="PROTEIN ADENYLYLTRANSFERASE SELO, MITOCHONDRIAL"/>
    <property type="match status" value="1"/>
</dbReference>
<dbReference type="AlphaFoldDB" id="A0AAD8DCI6"/>
<evidence type="ECO:0000313" key="11">
    <source>
        <dbReference type="EMBL" id="KAK1166720.1"/>
    </source>
</evidence>
<keyword evidence="5" id="KW-0479">Metal-binding</keyword>
<protein>
    <recommendedName>
        <fullName evidence="9">Selenoprotein O</fullName>
    </recommendedName>
</protein>
<evidence type="ECO:0000256" key="3">
    <source>
        <dbReference type="ARBA" id="ARBA00022679"/>
    </source>
</evidence>
<dbReference type="EMBL" id="JAGXEW010000010">
    <property type="protein sequence ID" value="KAK1166720.1"/>
    <property type="molecule type" value="Genomic_DNA"/>
</dbReference>
<dbReference type="Pfam" id="PF02696">
    <property type="entry name" value="SelO"/>
    <property type="match status" value="1"/>
</dbReference>
<keyword evidence="4" id="KW-0548">Nucleotidyltransferase</keyword>
<evidence type="ECO:0000256" key="5">
    <source>
        <dbReference type="ARBA" id="ARBA00022723"/>
    </source>
</evidence>
<name>A0AAD8DCI6_ACIOX</name>
<dbReference type="GO" id="GO:0005524">
    <property type="term" value="F:ATP binding"/>
    <property type="evidence" value="ECO:0007669"/>
    <property type="project" value="UniProtKB-KW"/>
</dbReference>
<keyword evidence="12" id="KW-1185">Reference proteome</keyword>
<gene>
    <name evidence="11" type="ORF">AOXY_G11288</name>
</gene>
<evidence type="ECO:0000256" key="6">
    <source>
        <dbReference type="ARBA" id="ARBA00022741"/>
    </source>
</evidence>
<comment type="caution">
    <text evidence="11">The sequence shown here is derived from an EMBL/GenBank/DDBJ whole genome shotgun (WGS) entry which is preliminary data.</text>
</comment>
<reference evidence="11" key="1">
    <citation type="submission" date="2022-02" db="EMBL/GenBank/DDBJ databases">
        <title>Atlantic sturgeon de novo genome assembly.</title>
        <authorList>
            <person name="Stock M."/>
            <person name="Klopp C."/>
            <person name="Guiguen Y."/>
            <person name="Cabau C."/>
            <person name="Parinello H."/>
            <person name="Santidrian Yebra-Pimentel E."/>
            <person name="Kuhl H."/>
            <person name="Dirks R.P."/>
            <person name="Guessner J."/>
            <person name="Wuertz S."/>
            <person name="Du K."/>
            <person name="Schartl M."/>
        </authorList>
    </citation>
    <scope>NUCLEOTIDE SEQUENCE</scope>
    <source>
        <strain evidence="11">STURGEONOMICS-FGT-2020</strain>
        <tissue evidence="11">Whole blood</tissue>
    </source>
</reference>
<proteinExistence type="inferred from homology"/>
<comment type="cofactor">
    <cofactor evidence="1">
        <name>Mg(2+)</name>
        <dbReference type="ChEBI" id="CHEBI:18420"/>
    </cofactor>
</comment>
<evidence type="ECO:0000256" key="10">
    <source>
        <dbReference type="SAM" id="MobiDB-lite"/>
    </source>
</evidence>
<evidence type="ECO:0000256" key="2">
    <source>
        <dbReference type="ARBA" id="ARBA00009747"/>
    </source>
</evidence>
<dbReference type="GO" id="GO:0016779">
    <property type="term" value="F:nucleotidyltransferase activity"/>
    <property type="evidence" value="ECO:0007669"/>
    <property type="project" value="UniProtKB-KW"/>
</dbReference>
<comment type="similarity">
    <text evidence="2">Belongs to the SELO family.</text>
</comment>
<evidence type="ECO:0000256" key="4">
    <source>
        <dbReference type="ARBA" id="ARBA00022695"/>
    </source>
</evidence>
<dbReference type="PANTHER" id="PTHR12153">
    <property type="entry name" value="SELENOPROTEIN O"/>
    <property type="match status" value="1"/>
</dbReference>
<feature type="region of interest" description="Disordered" evidence="10">
    <location>
        <begin position="625"/>
        <end position="671"/>
    </location>
</feature>
<evidence type="ECO:0000256" key="7">
    <source>
        <dbReference type="ARBA" id="ARBA00022840"/>
    </source>
</evidence>
<dbReference type="InterPro" id="IPR003846">
    <property type="entry name" value="SelO"/>
</dbReference>
<organism evidence="11 12">
    <name type="scientific">Acipenser oxyrinchus oxyrinchus</name>
    <dbReference type="NCBI Taxonomy" id="40147"/>
    <lineage>
        <taxon>Eukaryota</taxon>
        <taxon>Metazoa</taxon>
        <taxon>Chordata</taxon>
        <taxon>Craniata</taxon>
        <taxon>Vertebrata</taxon>
        <taxon>Euteleostomi</taxon>
        <taxon>Actinopterygii</taxon>
        <taxon>Chondrostei</taxon>
        <taxon>Acipenseriformes</taxon>
        <taxon>Acipenseridae</taxon>
        <taxon>Acipenser</taxon>
    </lineage>
</organism>
<keyword evidence="8" id="KW-0460">Magnesium</keyword>
<dbReference type="Proteomes" id="UP001230051">
    <property type="component" value="Unassembled WGS sequence"/>
</dbReference>
<keyword evidence="7" id="KW-0067">ATP-binding</keyword>
<accession>A0AAD8DCI6</accession>
<evidence type="ECO:0000256" key="1">
    <source>
        <dbReference type="ARBA" id="ARBA00001946"/>
    </source>
</evidence>
<evidence type="ECO:0000313" key="12">
    <source>
        <dbReference type="Proteomes" id="UP001230051"/>
    </source>
</evidence>
<evidence type="ECO:0000256" key="9">
    <source>
        <dbReference type="ARBA" id="ARBA00031547"/>
    </source>
</evidence>
<dbReference type="GO" id="GO:0046872">
    <property type="term" value="F:metal ion binding"/>
    <property type="evidence" value="ECO:0007669"/>
    <property type="project" value="UniProtKB-KW"/>
</dbReference>
<keyword evidence="3" id="KW-0808">Transferase</keyword>
<evidence type="ECO:0000256" key="8">
    <source>
        <dbReference type="ARBA" id="ARBA00022842"/>
    </source>
</evidence>
<keyword evidence="6" id="KW-0547">Nucleotide-binding</keyword>
<sequence length="671" mass="74121">MAAVSLCRSWISRPVSSLASRPGMDTMGPVITRSALESLTFDNQALQRLPLDGSEEPSQRTVRGACFSRVRPQPVANPRFVAVSGPALALLGLDAETVMRDPRGPEYLSGSRILPGSEPAAHCYCGHQFGNFAGQLGDGAACYLGEVQAPARPPPGELATSPCGRWEIQLKGAGLTPYSRQADGRKVLRSSIREFLCSEAMFHLGIPTAPGSSSPRTPVLRDVFYSGEPRSERSTVVLRIAPSFIRFGSFEIFKPEDELTGRQGPSVGRNDIRIQLLDYIIDTFYPEIQQAHAQDRVERNSAFFREVTLRTARLVAQWQCVGFCHGVLNTDNMSILGLTVDYGPFGFMDRFDPDYVCNASDSGGRYSYSAQPEVCRWNLGKLAEALAPELPPERAQAVLEEFGPEFNLHYLSIMRRKLGLLRKELPEDKQLITLLLETMHSTGADFSNTFRALSRVSIPSCATESGDSEESEGVLQQCASLGELRAAHRPGMDPRELSMILTLAQSNPRLFQFLSSKKGVSKELERIEKLSELQEVTEAELRERHCTLWTEWLHKYRARLAQEAEGVSDIEALEAERVKVMNSTNPWFILRNYIAQNAIEAAESGDYSEVNRVLKVLESPYSEQAGLHRPGSVHQADSSEEESSADSASAPRSCLPYDSKPPAWASELAVT</sequence>
<dbReference type="HAMAP" id="MF_00692">
    <property type="entry name" value="SelO"/>
    <property type="match status" value="1"/>
</dbReference>